<keyword evidence="11" id="KW-0739">Sodium transport</keyword>
<gene>
    <name evidence="14" type="ORF">V0288_09380</name>
</gene>
<keyword evidence="15" id="KW-1185">Reference proteome</keyword>
<keyword evidence="9" id="KW-0406">Ion transport</keyword>
<evidence type="ECO:0000256" key="12">
    <source>
        <dbReference type="SAM" id="Phobius"/>
    </source>
</evidence>
<comment type="caution">
    <text evidence="14">The sequence shown here is derived from an EMBL/GenBank/DDBJ whole genome shotgun (WGS) entry which is preliminary data.</text>
</comment>
<evidence type="ECO:0000256" key="3">
    <source>
        <dbReference type="ARBA" id="ARBA00022448"/>
    </source>
</evidence>
<evidence type="ECO:0000256" key="8">
    <source>
        <dbReference type="ARBA" id="ARBA00023053"/>
    </source>
</evidence>
<proteinExistence type="inferred from homology"/>
<keyword evidence="3" id="KW-0813">Transport</keyword>
<evidence type="ECO:0000313" key="15">
    <source>
        <dbReference type="Proteomes" id="UP001328733"/>
    </source>
</evidence>
<keyword evidence="10 12" id="KW-0472">Membrane</keyword>
<evidence type="ECO:0000259" key="13">
    <source>
        <dbReference type="Pfam" id="PF00999"/>
    </source>
</evidence>
<keyword evidence="7 12" id="KW-1133">Transmembrane helix</keyword>
<keyword evidence="6 12" id="KW-0812">Transmembrane</keyword>
<dbReference type="GO" id="GO:0015385">
    <property type="term" value="F:sodium:proton antiporter activity"/>
    <property type="evidence" value="ECO:0007669"/>
    <property type="project" value="InterPro"/>
</dbReference>
<evidence type="ECO:0000256" key="6">
    <source>
        <dbReference type="ARBA" id="ARBA00022692"/>
    </source>
</evidence>
<feature type="transmembrane region" description="Helical" evidence="12">
    <location>
        <begin position="275"/>
        <end position="297"/>
    </location>
</feature>
<dbReference type="GO" id="GO:0051453">
    <property type="term" value="P:regulation of intracellular pH"/>
    <property type="evidence" value="ECO:0007669"/>
    <property type="project" value="TreeGrafter"/>
</dbReference>
<reference evidence="14 15" key="1">
    <citation type="submission" date="2024-01" db="EMBL/GenBank/DDBJ databases">
        <title>Genomic insights into the taxonomy and metabolism of the cyanobacterium Pannus brasiliensis CCIBt3594.</title>
        <authorList>
            <person name="Machado M."/>
            <person name="Botero N.B."/>
            <person name="Andreote A.P.D."/>
            <person name="Feitosa A.M.T."/>
            <person name="Popin R."/>
            <person name="Sivonen K."/>
            <person name="Fiore M.F."/>
        </authorList>
    </citation>
    <scope>NUCLEOTIDE SEQUENCE [LARGE SCALE GENOMIC DNA]</scope>
    <source>
        <strain evidence="14 15">CCIBt3594</strain>
    </source>
</reference>
<evidence type="ECO:0000256" key="11">
    <source>
        <dbReference type="ARBA" id="ARBA00023201"/>
    </source>
</evidence>
<comment type="similarity">
    <text evidence="2">Belongs to the monovalent cation:proton antiporter 1 (CPA1) transporter (TC 2.A.36) family.</text>
</comment>
<accession>A0AAW9QQH0</accession>
<dbReference type="GO" id="GO:0015386">
    <property type="term" value="F:potassium:proton antiporter activity"/>
    <property type="evidence" value="ECO:0007669"/>
    <property type="project" value="TreeGrafter"/>
</dbReference>
<evidence type="ECO:0000256" key="2">
    <source>
        <dbReference type="ARBA" id="ARBA00007367"/>
    </source>
</evidence>
<feature type="transmembrane region" description="Helical" evidence="12">
    <location>
        <begin position="164"/>
        <end position="181"/>
    </location>
</feature>
<dbReference type="GO" id="GO:0098719">
    <property type="term" value="P:sodium ion import across plasma membrane"/>
    <property type="evidence" value="ECO:0007669"/>
    <property type="project" value="TreeGrafter"/>
</dbReference>
<feature type="transmembrane region" description="Helical" evidence="12">
    <location>
        <begin position="309"/>
        <end position="337"/>
    </location>
</feature>
<keyword evidence="8" id="KW-0915">Sodium</keyword>
<organism evidence="14 15">
    <name type="scientific">Pannus brasiliensis CCIBt3594</name>
    <dbReference type="NCBI Taxonomy" id="1427578"/>
    <lineage>
        <taxon>Bacteria</taxon>
        <taxon>Bacillati</taxon>
        <taxon>Cyanobacteriota</taxon>
        <taxon>Cyanophyceae</taxon>
        <taxon>Oscillatoriophycideae</taxon>
        <taxon>Chroococcales</taxon>
        <taxon>Microcystaceae</taxon>
        <taxon>Pannus</taxon>
    </lineage>
</organism>
<feature type="transmembrane region" description="Helical" evidence="12">
    <location>
        <begin position="122"/>
        <end position="144"/>
    </location>
</feature>
<feature type="domain" description="Cation/H+ exchanger transmembrane" evidence="13">
    <location>
        <begin position="28"/>
        <end position="401"/>
    </location>
</feature>
<keyword evidence="4" id="KW-0050">Antiport</keyword>
<evidence type="ECO:0000256" key="7">
    <source>
        <dbReference type="ARBA" id="ARBA00022989"/>
    </source>
</evidence>
<protein>
    <submittedName>
        <fullName evidence="14">Sodium:proton antiporter</fullName>
    </submittedName>
</protein>
<dbReference type="PANTHER" id="PTHR10110:SF195">
    <property type="entry name" value="NA(+)_H(+) ANTIPORTER NHAS2"/>
    <property type="match status" value="1"/>
</dbReference>
<dbReference type="Pfam" id="PF00999">
    <property type="entry name" value="Na_H_Exchanger"/>
    <property type="match status" value="1"/>
</dbReference>
<dbReference type="GO" id="GO:0005886">
    <property type="term" value="C:plasma membrane"/>
    <property type="evidence" value="ECO:0007669"/>
    <property type="project" value="UniProtKB-SubCell"/>
</dbReference>
<keyword evidence="5" id="KW-1003">Cell membrane</keyword>
<feature type="transmembrane region" description="Helical" evidence="12">
    <location>
        <begin position="193"/>
        <end position="214"/>
    </location>
</feature>
<dbReference type="Gene3D" id="6.10.140.1330">
    <property type="match status" value="1"/>
</dbReference>
<dbReference type="RefSeq" id="WP_332864810.1">
    <property type="nucleotide sequence ID" value="NZ_JBAFSM010000014.1"/>
</dbReference>
<evidence type="ECO:0000313" key="14">
    <source>
        <dbReference type="EMBL" id="MEG3437329.1"/>
    </source>
</evidence>
<evidence type="ECO:0000256" key="5">
    <source>
        <dbReference type="ARBA" id="ARBA00022475"/>
    </source>
</evidence>
<name>A0AAW9QQH0_9CHRO</name>
<dbReference type="EMBL" id="JBAFSM010000014">
    <property type="protein sequence ID" value="MEG3437329.1"/>
    <property type="molecule type" value="Genomic_DNA"/>
</dbReference>
<comment type="subcellular location">
    <subcellularLocation>
        <location evidence="1">Cell membrane</location>
        <topology evidence="1">Multi-pass membrane protein</topology>
    </subcellularLocation>
</comment>
<dbReference type="AlphaFoldDB" id="A0AAW9QQH0"/>
<dbReference type="InterPro" id="IPR006153">
    <property type="entry name" value="Cation/H_exchanger_TM"/>
</dbReference>
<evidence type="ECO:0000256" key="9">
    <source>
        <dbReference type="ARBA" id="ARBA00023065"/>
    </source>
</evidence>
<feature type="transmembrane region" description="Helical" evidence="12">
    <location>
        <begin position="94"/>
        <end position="116"/>
    </location>
</feature>
<feature type="transmembrane region" description="Helical" evidence="12">
    <location>
        <begin position="245"/>
        <end position="263"/>
    </location>
</feature>
<feature type="transmembrane region" description="Helical" evidence="12">
    <location>
        <begin position="43"/>
        <end position="62"/>
    </location>
</feature>
<sequence length="521" mass="56805">MSLESTANEAIARNLEQFLLVLSISLSVATLSRTIALFRKIPYTLLLVIVGLGLAFVDVRLIDLSPELILEIFLPPLLFEAAWNIPWRELKQNWLPIALFAIIGVIISVLGVAYPLHLFAGAPFSIALLLGAALAATDPVSVIALFKELGASRKLTILMEGESLFNDGVAVVAFVILVGIPLGTDTFSVPVTVARFCSFVGIGVGIGCVIGFGISYLTQRFDLPFVEQSLTLVSAYGTYLVTEQLGGSGVIGVVIVGIILGNLGSRIGMNPRTRLIVTEFWEFIAFFVNSIIFLLIGDQTRFDSLGAHSFAIAIAISAVVISRLVSIFGLGAIGNALTGKIITASERTVLWWGGLRGSVSIALALSVPNAIPYRQEIIDVVFGVVLFTLLVQGLSIQWLLKVLNLIGDQPVRAEYSALIARQIALTRVANYLQQPDRFPDIDPEFHRYKRTLVEGQLQSIGEQIRTILQEYPRLKEMVTEQFQETLIDIEADTYAELIRSGRLSENLAPVLIEAIEVPEEI</sequence>
<dbReference type="InterPro" id="IPR018422">
    <property type="entry name" value="Cation/H_exchanger_CPA1"/>
</dbReference>
<feature type="transmembrane region" description="Helical" evidence="12">
    <location>
        <begin position="377"/>
        <end position="400"/>
    </location>
</feature>
<evidence type="ECO:0000256" key="10">
    <source>
        <dbReference type="ARBA" id="ARBA00023136"/>
    </source>
</evidence>
<dbReference type="Proteomes" id="UP001328733">
    <property type="component" value="Unassembled WGS sequence"/>
</dbReference>
<evidence type="ECO:0000256" key="1">
    <source>
        <dbReference type="ARBA" id="ARBA00004651"/>
    </source>
</evidence>
<evidence type="ECO:0000256" key="4">
    <source>
        <dbReference type="ARBA" id="ARBA00022449"/>
    </source>
</evidence>
<feature type="transmembrane region" description="Helical" evidence="12">
    <location>
        <begin position="18"/>
        <end position="36"/>
    </location>
</feature>
<dbReference type="PANTHER" id="PTHR10110">
    <property type="entry name" value="SODIUM/HYDROGEN EXCHANGER"/>
    <property type="match status" value="1"/>
</dbReference>